<evidence type="ECO:0000256" key="2">
    <source>
        <dbReference type="SAM" id="MobiDB-lite"/>
    </source>
</evidence>
<reference evidence="3 5" key="2">
    <citation type="journal article" date="2018" name="Plant J.">
        <title>The Physcomitrella patens chromosome-scale assembly reveals moss genome structure and evolution.</title>
        <authorList>
            <person name="Lang D."/>
            <person name="Ullrich K.K."/>
            <person name="Murat F."/>
            <person name="Fuchs J."/>
            <person name="Jenkins J."/>
            <person name="Haas F.B."/>
            <person name="Piednoel M."/>
            <person name="Gundlach H."/>
            <person name="Van Bel M."/>
            <person name="Meyberg R."/>
            <person name="Vives C."/>
            <person name="Morata J."/>
            <person name="Symeonidi A."/>
            <person name="Hiss M."/>
            <person name="Muchero W."/>
            <person name="Kamisugi Y."/>
            <person name="Saleh O."/>
            <person name="Blanc G."/>
            <person name="Decker E.L."/>
            <person name="van Gessel N."/>
            <person name="Grimwood J."/>
            <person name="Hayes R.D."/>
            <person name="Graham S.W."/>
            <person name="Gunter L.E."/>
            <person name="McDaniel S.F."/>
            <person name="Hoernstein S.N.W."/>
            <person name="Larsson A."/>
            <person name="Li F.W."/>
            <person name="Perroud P.F."/>
            <person name="Phillips J."/>
            <person name="Ranjan P."/>
            <person name="Rokshar D.S."/>
            <person name="Rothfels C.J."/>
            <person name="Schneider L."/>
            <person name="Shu S."/>
            <person name="Stevenson D.W."/>
            <person name="Thummler F."/>
            <person name="Tillich M."/>
            <person name="Villarreal Aguilar J.C."/>
            <person name="Widiez T."/>
            <person name="Wong G.K."/>
            <person name="Wymore A."/>
            <person name="Zhang Y."/>
            <person name="Zimmer A.D."/>
            <person name="Quatrano R.S."/>
            <person name="Mayer K.F.X."/>
            <person name="Goodstein D."/>
            <person name="Casacuberta J.M."/>
            <person name="Vandepoele K."/>
            <person name="Reski R."/>
            <person name="Cuming A.C."/>
            <person name="Tuskan G.A."/>
            <person name="Maumus F."/>
            <person name="Salse J."/>
            <person name="Schmutz J."/>
            <person name="Rensing S.A."/>
        </authorList>
    </citation>
    <scope>NUCLEOTIDE SEQUENCE [LARGE SCALE GENOMIC DNA]</scope>
    <source>
        <strain evidence="4 5">cv. Gransden 2004</strain>
    </source>
</reference>
<gene>
    <name evidence="4" type="primary">LOC112295363</name>
    <name evidence="3" type="ORF">PHYPA_022813</name>
</gene>
<evidence type="ECO:0008006" key="6">
    <source>
        <dbReference type="Google" id="ProtNLM"/>
    </source>
</evidence>
<protein>
    <recommendedName>
        <fullName evidence="6">RNA polymerase I-specific transcription initiation factor RRN3</fullName>
    </recommendedName>
</protein>
<organism evidence="3">
    <name type="scientific">Physcomitrium patens</name>
    <name type="common">Spreading-leaved earth moss</name>
    <name type="synonym">Physcomitrella patens</name>
    <dbReference type="NCBI Taxonomy" id="3218"/>
    <lineage>
        <taxon>Eukaryota</taxon>
        <taxon>Viridiplantae</taxon>
        <taxon>Streptophyta</taxon>
        <taxon>Embryophyta</taxon>
        <taxon>Bryophyta</taxon>
        <taxon>Bryophytina</taxon>
        <taxon>Bryopsida</taxon>
        <taxon>Funariidae</taxon>
        <taxon>Funariales</taxon>
        <taxon>Funariaceae</taxon>
        <taxon>Physcomitrium</taxon>
    </lineage>
</organism>
<evidence type="ECO:0000313" key="3">
    <source>
        <dbReference type="EMBL" id="PNR34915.1"/>
    </source>
</evidence>
<name>A0A2K1J064_PHYPA</name>
<proteinExistence type="inferred from homology"/>
<comment type="similarity">
    <text evidence="1">Belongs to the RRN3 family.</text>
</comment>
<dbReference type="KEGG" id="ppp:112295363"/>
<dbReference type="GO" id="GO:0005634">
    <property type="term" value="C:nucleus"/>
    <property type="evidence" value="ECO:0000318"/>
    <property type="project" value="GO_Central"/>
</dbReference>
<dbReference type="STRING" id="3218.A0A2K1J064"/>
<evidence type="ECO:0000313" key="4">
    <source>
        <dbReference type="EnsemblPlants" id="Pp3c18_6750V3.1"/>
    </source>
</evidence>
<dbReference type="PaxDb" id="3218-PP1S185_107V6.1"/>
<dbReference type="EMBL" id="ABEU02000018">
    <property type="protein sequence ID" value="PNR34915.1"/>
    <property type="molecule type" value="Genomic_DNA"/>
</dbReference>
<dbReference type="AlphaFoldDB" id="A0A2K1J064"/>
<sequence>MTAAQGVLPQQHNQHNDQQQRLQDFSEEEVMIVARAWVLKALKSGSDGVDKGHYNHLCEALRDPRLHGDEGAPELAVRINALSQCVSYLNERAHRTLLQYLLGMSVWTYSFEVVDALLAFVVNLSTANGCFVPDCLDMLVRNFLPPSCGLPSFFDSFSRTGLMMGLTTMDKLKSQGLEHLTKKDKVLERLHSALVQTVELVPTAAFRLQHIVVQRMPHRTCDKQWLTLYVENMLRLENSSLSSVLGGQMLSLIVDRLIEIDVEIRWEDIMRDEDSNKVFMFHMNLDDDEDLFGGHDVDDGFAVVDSTGPGCEAKQQHQTSDSRSDLTGALPTLDEMADKMDLIMDMTLDHLHTCVQNGHGDLVFETLMRSFQTTILDTYKSKFTQFLIFYLCSLAPETCGSTFASLLCDIFECKTRPPNTRMSAAAYLASYLARAAYLPLNVVMDSVRRLLHWCVSYAQLAEDRRNPTMTSVDPVLHGVFYCACQAVMYVLCFRLKDLTEDQRLKRLLRNLPLQELVEHHLKPLTICLPSVVDEFVKQASIAQLVDCRQWSNIRDAAASQACGSFGGEGRLDMFFPFDPYLLRQSDRFIRPHFIHWAMVELPELYEEFSEEDDDFVNQTFSEPTSSWEDDSLVDMHDVAIASSIMESTDHGFMFEDDGGNDEFRDRHGTSDVVTTRGFNVDSFRSGNGSFHGAGLVESFLEQMSFTPPREMTRVPARLPAVLHPSLFT</sequence>
<dbReference type="Gramene" id="Pp3c18_6751V3.1">
    <property type="protein sequence ID" value="Pp3c18_6751V3.1"/>
    <property type="gene ID" value="Pp3c18_6751"/>
</dbReference>
<dbReference type="GeneID" id="112295363"/>
<evidence type="ECO:0000256" key="1">
    <source>
        <dbReference type="ARBA" id="ARBA00010098"/>
    </source>
</evidence>
<dbReference type="PANTHER" id="PTHR12790">
    <property type="entry name" value="TRANSCRIPTION INITIATION FACTOR IA RRN3"/>
    <property type="match status" value="1"/>
</dbReference>
<evidence type="ECO:0000313" key="5">
    <source>
        <dbReference type="Proteomes" id="UP000006727"/>
    </source>
</evidence>
<dbReference type="OMA" id="YVLCYHM"/>
<reference evidence="4" key="3">
    <citation type="submission" date="2020-12" db="UniProtKB">
        <authorList>
            <consortium name="EnsemblPlants"/>
        </authorList>
    </citation>
    <scope>IDENTIFICATION</scope>
</reference>
<feature type="region of interest" description="Disordered" evidence="2">
    <location>
        <begin position="1"/>
        <end position="21"/>
    </location>
</feature>
<dbReference type="Pfam" id="PF05327">
    <property type="entry name" value="RRN3"/>
    <property type="match status" value="1"/>
</dbReference>
<keyword evidence="5" id="KW-1185">Reference proteome</keyword>
<dbReference type="EnsemblPlants" id="Pp3c18_6751V3.1">
    <property type="protein sequence ID" value="Pp3c18_6751V3.1"/>
    <property type="gene ID" value="Pp3c18_6751"/>
</dbReference>
<dbReference type="GO" id="GO:0001042">
    <property type="term" value="F:RNA polymerase I core binding"/>
    <property type="evidence" value="ECO:0000318"/>
    <property type="project" value="GO_Central"/>
</dbReference>
<dbReference type="EnsemblPlants" id="Pp3c18_6750V3.1">
    <property type="protein sequence ID" value="Pp3c18_6750V3.1"/>
    <property type="gene ID" value="Pp3c18_6750"/>
</dbReference>
<dbReference type="GO" id="GO:0006361">
    <property type="term" value="P:transcription initiation at RNA polymerase I promoter"/>
    <property type="evidence" value="ECO:0000318"/>
    <property type="project" value="GO_Central"/>
</dbReference>
<dbReference type="OrthoDB" id="26970at2759"/>
<dbReference type="Proteomes" id="UP000006727">
    <property type="component" value="Chromosome 18"/>
</dbReference>
<feature type="compositionally biased region" description="Low complexity" evidence="2">
    <location>
        <begin position="10"/>
        <end position="21"/>
    </location>
</feature>
<accession>A0A2K1J064</accession>
<dbReference type="PANTHER" id="PTHR12790:SF0">
    <property type="entry name" value="RNA POLYMERASE I-SPECIFIC TRANSCRIPTION INITIATION FACTOR RRN3-RELATED"/>
    <property type="match status" value="1"/>
</dbReference>
<dbReference type="FunCoup" id="A0A2K1J064">
    <property type="interactions" value="3581"/>
</dbReference>
<dbReference type="Gramene" id="Pp3c18_6750V3.1">
    <property type="protein sequence ID" value="Pp3c18_6750V3.1"/>
    <property type="gene ID" value="Pp3c18_6750"/>
</dbReference>
<reference evidence="3 5" key="1">
    <citation type="journal article" date="2008" name="Science">
        <title>The Physcomitrella genome reveals evolutionary insights into the conquest of land by plants.</title>
        <authorList>
            <person name="Rensing S."/>
            <person name="Lang D."/>
            <person name="Zimmer A."/>
            <person name="Terry A."/>
            <person name="Salamov A."/>
            <person name="Shapiro H."/>
            <person name="Nishiyama T."/>
            <person name="Perroud P.-F."/>
            <person name="Lindquist E."/>
            <person name="Kamisugi Y."/>
            <person name="Tanahashi T."/>
            <person name="Sakakibara K."/>
            <person name="Fujita T."/>
            <person name="Oishi K."/>
            <person name="Shin-I T."/>
            <person name="Kuroki Y."/>
            <person name="Toyoda A."/>
            <person name="Suzuki Y."/>
            <person name="Hashimoto A."/>
            <person name="Yamaguchi K."/>
            <person name="Sugano A."/>
            <person name="Kohara Y."/>
            <person name="Fujiyama A."/>
            <person name="Anterola A."/>
            <person name="Aoki S."/>
            <person name="Ashton N."/>
            <person name="Barbazuk W.B."/>
            <person name="Barker E."/>
            <person name="Bennetzen J."/>
            <person name="Bezanilla M."/>
            <person name="Blankenship R."/>
            <person name="Cho S.H."/>
            <person name="Dutcher S."/>
            <person name="Estelle M."/>
            <person name="Fawcett J.A."/>
            <person name="Gundlach H."/>
            <person name="Hanada K."/>
            <person name="Heyl A."/>
            <person name="Hicks K.A."/>
            <person name="Hugh J."/>
            <person name="Lohr M."/>
            <person name="Mayer K."/>
            <person name="Melkozernov A."/>
            <person name="Murata T."/>
            <person name="Nelson D."/>
            <person name="Pils B."/>
            <person name="Prigge M."/>
            <person name="Reiss B."/>
            <person name="Renner T."/>
            <person name="Rombauts S."/>
            <person name="Rushton P."/>
            <person name="Sanderfoot A."/>
            <person name="Schween G."/>
            <person name="Shiu S.-H."/>
            <person name="Stueber K."/>
            <person name="Theodoulou F.L."/>
            <person name="Tu H."/>
            <person name="Van de Peer Y."/>
            <person name="Verrier P.J."/>
            <person name="Waters E."/>
            <person name="Wood A."/>
            <person name="Yang L."/>
            <person name="Cove D."/>
            <person name="Cuming A."/>
            <person name="Hasebe M."/>
            <person name="Lucas S."/>
            <person name="Mishler D.B."/>
            <person name="Reski R."/>
            <person name="Grigoriev I."/>
            <person name="Quatrano R.S."/>
            <person name="Boore J.L."/>
        </authorList>
    </citation>
    <scope>NUCLEOTIDE SEQUENCE [LARGE SCALE GENOMIC DNA]</scope>
    <source>
        <strain evidence="4 5">cv. Gransden 2004</strain>
    </source>
</reference>
<dbReference type="GO" id="GO:0001181">
    <property type="term" value="F:RNA polymerase I general transcription initiation factor activity"/>
    <property type="evidence" value="ECO:0000318"/>
    <property type="project" value="GO_Central"/>
</dbReference>
<dbReference type="RefSeq" id="XP_024402621.1">
    <property type="nucleotide sequence ID" value="XM_024546853.2"/>
</dbReference>
<dbReference type="InterPro" id="IPR007991">
    <property type="entry name" value="RNA_pol_I_trans_ini_fac_RRN3"/>
</dbReference>